<evidence type="ECO:0000313" key="4">
    <source>
        <dbReference type="Proteomes" id="UP000886722"/>
    </source>
</evidence>
<feature type="transmembrane region" description="Helical" evidence="1">
    <location>
        <begin position="174"/>
        <end position="195"/>
    </location>
</feature>
<organism evidence="3 4">
    <name type="scientific">Candidatus Caccoplasma intestinavium</name>
    <dbReference type="NCBI Taxonomy" id="2840716"/>
    <lineage>
        <taxon>Bacteria</taxon>
        <taxon>Pseudomonadati</taxon>
        <taxon>Bacteroidota</taxon>
        <taxon>Bacteroidia</taxon>
        <taxon>Bacteroidales</taxon>
        <taxon>Bacteroidaceae</taxon>
        <taxon>Bacteroidaceae incertae sedis</taxon>
        <taxon>Candidatus Caccoplasma</taxon>
    </lineage>
</organism>
<dbReference type="InterPro" id="IPR052734">
    <property type="entry name" value="Nod_factor_acetyltransferase"/>
</dbReference>
<feature type="transmembrane region" description="Helical" evidence="1">
    <location>
        <begin position="267"/>
        <end position="286"/>
    </location>
</feature>
<keyword evidence="1" id="KW-0812">Transmembrane</keyword>
<sequence length="341" mass="40070">MQTDKKRIEYIDLAKGVCILLVVFAHIHPDLTRYSWGVFFDSFRMPLYFFLSGIFFKRYSGIQEFAIKKVNNLIIPLLFFYAFAYLYDAVSWGIYLLSESDTSTYERYSWWPFWEIIRSGMTYHNQPLWFLTALFEVNILYYFLQRFINSWKLDIAVWVIAIGGWLAAKSGIVLPYYLGTALISLPFFHAGTWLKREELLPYSSRDKYLYASILPLGVAVWLLAEPIRLHELILPTHFLGFYFCGIGGTLTIVFLCKILRHIPPIAYFGRFSIIVLGTHWPIYHTYRHIFEHFFPDGNLLYGLIFALTMITEIVVIELLRRFAPRFTAQKECISTARFHAL</sequence>
<feature type="transmembrane region" description="Helical" evidence="1">
    <location>
        <begin position="77"/>
        <end position="97"/>
    </location>
</feature>
<evidence type="ECO:0000259" key="2">
    <source>
        <dbReference type="Pfam" id="PF01757"/>
    </source>
</evidence>
<gene>
    <name evidence="3" type="ORF">IAD06_02520</name>
</gene>
<dbReference type="PANTHER" id="PTHR37312">
    <property type="entry name" value="MEMBRANE-BOUND ACYLTRANSFERASE YKRP-RELATED"/>
    <property type="match status" value="1"/>
</dbReference>
<proteinExistence type="predicted"/>
<feature type="transmembrane region" description="Helical" evidence="1">
    <location>
        <begin position="34"/>
        <end position="56"/>
    </location>
</feature>
<feature type="transmembrane region" description="Helical" evidence="1">
    <location>
        <begin position="151"/>
        <end position="168"/>
    </location>
</feature>
<evidence type="ECO:0000313" key="3">
    <source>
        <dbReference type="EMBL" id="HIT38903.1"/>
    </source>
</evidence>
<name>A0A9D1GDJ1_9BACT</name>
<dbReference type="PANTHER" id="PTHR37312:SF1">
    <property type="entry name" value="MEMBRANE-BOUND ACYLTRANSFERASE YKRP-RELATED"/>
    <property type="match status" value="1"/>
</dbReference>
<dbReference type="AlphaFoldDB" id="A0A9D1GDJ1"/>
<dbReference type="InterPro" id="IPR002656">
    <property type="entry name" value="Acyl_transf_3_dom"/>
</dbReference>
<comment type="caution">
    <text evidence="3">The sequence shown here is derived from an EMBL/GenBank/DDBJ whole genome shotgun (WGS) entry which is preliminary data.</text>
</comment>
<dbReference type="GO" id="GO:0016747">
    <property type="term" value="F:acyltransferase activity, transferring groups other than amino-acyl groups"/>
    <property type="evidence" value="ECO:0007669"/>
    <property type="project" value="InterPro"/>
</dbReference>
<keyword evidence="1" id="KW-1133">Transmembrane helix</keyword>
<reference evidence="3" key="2">
    <citation type="journal article" date="2021" name="PeerJ">
        <title>Extensive microbial diversity within the chicken gut microbiome revealed by metagenomics and culture.</title>
        <authorList>
            <person name="Gilroy R."/>
            <person name="Ravi A."/>
            <person name="Getino M."/>
            <person name="Pursley I."/>
            <person name="Horton D.L."/>
            <person name="Alikhan N.F."/>
            <person name="Baker D."/>
            <person name="Gharbi K."/>
            <person name="Hall N."/>
            <person name="Watson M."/>
            <person name="Adriaenssens E.M."/>
            <person name="Foster-Nyarko E."/>
            <person name="Jarju S."/>
            <person name="Secka A."/>
            <person name="Antonio M."/>
            <person name="Oren A."/>
            <person name="Chaudhuri R.R."/>
            <person name="La Ragione R."/>
            <person name="Hildebrand F."/>
            <person name="Pallen M.J."/>
        </authorList>
    </citation>
    <scope>NUCLEOTIDE SEQUENCE</scope>
    <source>
        <strain evidence="3">21143</strain>
    </source>
</reference>
<keyword evidence="3" id="KW-0808">Transferase</keyword>
<reference evidence="3" key="1">
    <citation type="submission" date="2020-10" db="EMBL/GenBank/DDBJ databases">
        <authorList>
            <person name="Gilroy R."/>
        </authorList>
    </citation>
    <scope>NUCLEOTIDE SEQUENCE</scope>
    <source>
        <strain evidence="3">21143</strain>
    </source>
</reference>
<feature type="transmembrane region" description="Helical" evidence="1">
    <location>
        <begin position="207"/>
        <end position="224"/>
    </location>
</feature>
<evidence type="ECO:0000256" key="1">
    <source>
        <dbReference type="SAM" id="Phobius"/>
    </source>
</evidence>
<protein>
    <submittedName>
        <fullName evidence="3">Acyltransferase family protein</fullName>
    </submittedName>
</protein>
<dbReference type="EMBL" id="DVKT01000018">
    <property type="protein sequence ID" value="HIT38903.1"/>
    <property type="molecule type" value="Genomic_DNA"/>
</dbReference>
<accession>A0A9D1GDJ1</accession>
<keyword evidence="3" id="KW-0012">Acyltransferase</keyword>
<feature type="transmembrane region" description="Helical" evidence="1">
    <location>
        <begin position="12"/>
        <end position="28"/>
    </location>
</feature>
<dbReference type="Proteomes" id="UP000886722">
    <property type="component" value="Unassembled WGS sequence"/>
</dbReference>
<feature type="transmembrane region" description="Helical" evidence="1">
    <location>
        <begin position="128"/>
        <end position="144"/>
    </location>
</feature>
<feature type="transmembrane region" description="Helical" evidence="1">
    <location>
        <begin position="298"/>
        <end position="319"/>
    </location>
</feature>
<feature type="transmembrane region" description="Helical" evidence="1">
    <location>
        <begin position="236"/>
        <end position="255"/>
    </location>
</feature>
<dbReference type="Pfam" id="PF01757">
    <property type="entry name" value="Acyl_transf_3"/>
    <property type="match status" value="1"/>
</dbReference>
<keyword evidence="1" id="KW-0472">Membrane</keyword>
<feature type="domain" description="Acyltransferase 3" evidence="2">
    <location>
        <begin position="9"/>
        <end position="313"/>
    </location>
</feature>